<organism evidence="6">
    <name type="scientific">Acidithiobacillus ferrianus</name>
    <dbReference type="NCBI Taxonomy" id="2678518"/>
    <lineage>
        <taxon>Bacteria</taxon>
        <taxon>Pseudomonadati</taxon>
        <taxon>Pseudomonadota</taxon>
        <taxon>Acidithiobacillia</taxon>
        <taxon>Acidithiobacillales</taxon>
        <taxon>Acidithiobacillaceae</taxon>
        <taxon>Acidithiobacillus</taxon>
    </lineage>
</organism>
<keyword evidence="4" id="KW-1133">Transmembrane helix</keyword>
<dbReference type="Gene3D" id="1.10.287.130">
    <property type="match status" value="1"/>
</dbReference>
<protein>
    <recommendedName>
        <fullName evidence="2">histidine kinase</fullName>
        <ecNumber evidence="2">2.7.13.3</ecNumber>
    </recommendedName>
</protein>
<feature type="transmembrane region" description="Helical" evidence="4">
    <location>
        <begin position="12"/>
        <end position="31"/>
    </location>
</feature>
<comment type="caution">
    <text evidence="6">The sequence shown here is derived from an EMBL/GenBank/DDBJ whole genome shotgun (WGS) entry which is preliminary data.</text>
</comment>
<dbReference type="InterPro" id="IPR005467">
    <property type="entry name" value="His_kinase_dom"/>
</dbReference>
<dbReference type="PANTHER" id="PTHR43065">
    <property type="entry name" value="SENSOR HISTIDINE KINASE"/>
    <property type="match status" value="1"/>
</dbReference>
<reference evidence="6" key="1">
    <citation type="submission" date="2019-11" db="EMBL/GenBank/DDBJ databases">
        <title>Acidithiobacillus ferrianus sp. nov.: a facultatively anaerobic and extremely acidophilic chemolithoautotroph.</title>
        <authorList>
            <person name="Norris P.R."/>
            <person name="Falagan C."/>
            <person name="Moya-Beltran A."/>
            <person name="Castro M."/>
            <person name="Quatrini R."/>
            <person name="Johnson D.B."/>
        </authorList>
    </citation>
    <scope>NUCLEOTIDE SEQUENCE [LARGE SCALE GENOMIC DNA]</scope>
    <source>
        <strain evidence="6">MG</strain>
    </source>
</reference>
<dbReference type="CDD" id="cd00075">
    <property type="entry name" value="HATPase"/>
    <property type="match status" value="1"/>
</dbReference>
<keyword evidence="3" id="KW-0597">Phosphoprotein</keyword>
<dbReference type="InterPro" id="IPR003661">
    <property type="entry name" value="HisK_dim/P_dom"/>
</dbReference>
<dbReference type="EMBL" id="WNJL01000011">
    <property type="protein sequence ID" value="NDU41475.1"/>
    <property type="molecule type" value="Genomic_DNA"/>
</dbReference>
<keyword evidence="6" id="KW-0418">Kinase</keyword>
<sequence>MDGDWHRLWGISAYRLLIAAVVAVLVHLPVSETVIDLGGHVELLRVLTLVAAVVSLGYLLALLLRRPTRSLYHAWIQVATDTLLVLLLLHFGGGISGPFSILPFLLLVSAASLLRGQSAFIFVWVLLALLIAESFWGGMAYAHLPLGQLFIYVLALVAVAVLADSLVLSLEKGNRLARQRDAEVVNLNALNQEIVQHMDVGVFVLDRQNRVVLSNPIARTLSGYRLWASAPVGIDLVQPRLATALRQSAQSDSEVLISLSGRDPSLQDGVQSLVVRRIDLPQSPYRLLLLRDAEMLRAREREAQLAALGRLAANIAHEIRNPLSVIRHAGSLLSESVEAPDAQHLFQILERETVRINTIIDSVLEMGRPSPARSEPIALASWLPTLISQIQSDPMLAAMTICIHDMPPHLLVYADPAQLRQVFWNLLHNSAQHGSAENATIRVEIRSEWVERETMVMVTLRDFGPGIKVELMERIFEPFFTTDSRGTGLGLPMVRELLRINGGGIHCENHPQGGALFQIFLPSWGGLTEE</sequence>
<proteinExistence type="predicted"/>
<keyword evidence="4" id="KW-0812">Transmembrane</keyword>
<keyword evidence="6" id="KW-0808">Transferase</keyword>
<feature type="transmembrane region" description="Helical" evidence="4">
    <location>
        <begin position="43"/>
        <end position="64"/>
    </location>
</feature>
<feature type="domain" description="Histidine kinase" evidence="5">
    <location>
        <begin position="314"/>
        <end position="525"/>
    </location>
</feature>
<gene>
    <name evidence="6" type="ORF">GL267_02095</name>
</gene>
<dbReference type="InterPro" id="IPR036890">
    <property type="entry name" value="HATPase_C_sf"/>
</dbReference>
<dbReference type="AlphaFoldDB" id="A0A845U7H3"/>
<dbReference type="PRINTS" id="PR00344">
    <property type="entry name" value="BCTRLSENSOR"/>
</dbReference>
<name>A0A845U7H3_9PROT</name>
<dbReference type="SUPFAM" id="SSF55874">
    <property type="entry name" value="ATPase domain of HSP90 chaperone/DNA topoisomerase II/histidine kinase"/>
    <property type="match status" value="1"/>
</dbReference>
<dbReference type="CDD" id="cd00082">
    <property type="entry name" value="HisKA"/>
    <property type="match status" value="1"/>
</dbReference>
<dbReference type="SUPFAM" id="SSF55785">
    <property type="entry name" value="PYP-like sensor domain (PAS domain)"/>
    <property type="match status" value="1"/>
</dbReference>
<dbReference type="RefSeq" id="WP_163096354.1">
    <property type="nucleotide sequence ID" value="NZ_CP127523.1"/>
</dbReference>
<dbReference type="Pfam" id="PF02518">
    <property type="entry name" value="HATPase_c"/>
    <property type="match status" value="1"/>
</dbReference>
<dbReference type="InterPro" id="IPR003594">
    <property type="entry name" value="HATPase_dom"/>
</dbReference>
<comment type="catalytic activity">
    <reaction evidence="1">
        <text>ATP + protein L-histidine = ADP + protein N-phospho-L-histidine.</text>
        <dbReference type="EC" id="2.7.13.3"/>
    </reaction>
</comment>
<evidence type="ECO:0000313" key="6">
    <source>
        <dbReference type="EMBL" id="NDU41475.1"/>
    </source>
</evidence>
<feature type="transmembrane region" description="Helical" evidence="4">
    <location>
        <begin position="121"/>
        <end position="143"/>
    </location>
</feature>
<dbReference type="InterPro" id="IPR035965">
    <property type="entry name" value="PAS-like_dom_sf"/>
</dbReference>
<keyword evidence="4" id="KW-0472">Membrane</keyword>
<dbReference type="InterPro" id="IPR036097">
    <property type="entry name" value="HisK_dim/P_sf"/>
</dbReference>
<dbReference type="InterPro" id="IPR004358">
    <property type="entry name" value="Sig_transdc_His_kin-like_C"/>
</dbReference>
<dbReference type="Gene3D" id="3.30.565.10">
    <property type="entry name" value="Histidine kinase-like ATPase, C-terminal domain"/>
    <property type="match status" value="1"/>
</dbReference>
<evidence type="ECO:0000259" key="5">
    <source>
        <dbReference type="PROSITE" id="PS50109"/>
    </source>
</evidence>
<dbReference type="Gene3D" id="3.30.450.20">
    <property type="entry name" value="PAS domain"/>
    <property type="match status" value="1"/>
</dbReference>
<dbReference type="SMART" id="SM00388">
    <property type="entry name" value="HisKA"/>
    <property type="match status" value="1"/>
</dbReference>
<accession>A0A845U7H3</accession>
<evidence type="ECO:0000256" key="2">
    <source>
        <dbReference type="ARBA" id="ARBA00012438"/>
    </source>
</evidence>
<evidence type="ECO:0000256" key="3">
    <source>
        <dbReference type="ARBA" id="ARBA00022553"/>
    </source>
</evidence>
<dbReference type="SMART" id="SM00387">
    <property type="entry name" value="HATPase_c"/>
    <property type="match status" value="1"/>
</dbReference>
<feature type="transmembrane region" description="Helical" evidence="4">
    <location>
        <begin position="149"/>
        <end position="170"/>
    </location>
</feature>
<evidence type="ECO:0000256" key="4">
    <source>
        <dbReference type="SAM" id="Phobius"/>
    </source>
</evidence>
<dbReference type="SUPFAM" id="SSF47384">
    <property type="entry name" value="Homodimeric domain of signal transducing histidine kinase"/>
    <property type="match status" value="1"/>
</dbReference>
<evidence type="ECO:0000256" key="1">
    <source>
        <dbReference type="ARBA" id="ARBA00000085"/>
    </source>
</evidence>
<dbReference type="PANTHER" id="PTHR43065:SF52">
    <property type="entry name" value="SENSOR PROTEIN KINASE PILS"/>
    <property type="match status" value="1"/>
</dbReference>
<dbReference type="GO" id="GO:0000155">
    <property type="term" value="F:phosphorelay sensor kinase activity"/>
    <property type="evidence" value="ECO:0007669"/>
    <property type="project" value="InterPro"/>
</dbReference>
<dbReference type="PROSITE" id="PS50109">
    <property type="entry name" value="HIS_KIN"/>
    <property type="match status" value="1"/>
</dbReference>
<dbReference type="Pfam" id="PF00512">
    <property type="entry name" value="HisKA"/>
    <property type="match status" value="1"/>
</dbReference>
<dbReference type="EC" id="2.7.13.3" evidence="2"/>